<sequence length="565" mass="63517">MCNDEALFDVVEAWNWKSFTIIYENNDSILKVSELLKIHDSKGYPVVLRQLDADDNHRPVLRHVKDSGETNIVLDCSDEKLHEVLKQAQQVGLMGSEHSFIVTSLNLHAMDLEPFQYSGTNITGMRLFDPDDPQVQNVVRYWIDSELSEGRILDMTPEKLPVEAALIHDAVLLFAKAFEHLNMSEELASAPLQCEEASSWDQGYSVINYMKVSELKGLTGHIVFDHEGFRTNIHLQLIELTDEGLMQLGTWNTSEGLRIIKAEADEDASAAAQTEDLRNMTFIVITALTPPYGMLKESSHKLEGNDRFEGYGIDLIHELSLMSGFNYTFRIQADKSSGNPDPRTGRWSGMIGEVLEGRADLAIADLTITRERESAADFTLPFMNLGISILYKSPTKLAPSLFSFLSPFSNEVWIYMIAAYVGVSVLLFIMARISPYEWNNPYPCIKDPEELENQFSLLNSFWFTIGSLMQQGSEIAPIAPSTRMVAGIWWFFTLIMVSSYTANLAAFLTVEDLSLPFRNVEELANQNTIKYGAKAGGSTANFFRVSALKMTRSTTSDLHSVQYTR</sequence>
<evidence type="ECO:0000256" key="15">
    <source>
        <dbReference type="PIRSR" id="PIRSR601508-1"/>
    </source>
</evidence>
<gene>
    <name evidence="20" type="ORF">BEMITA_LOCUS9572</name>
</gene>
<evidence type="ECO:0000256" key="9">
    <source>
        <dbReference type="ARBA" id="ARBA00023170"/>
    </source>
</evidence>
<dbReference type="FunFam" id="3.40.50.2300:FF:000106">
    <property type="entry name" value="Glutamate receptor ionotropic, kainate"/>
    <property type="match status" value="1"/>
</dbReference>
<keyword evidence="8 17" id="KW-0472">Membrane</keyword>
<evidence type="ECO:0000256" key="12">
    <source>
        <dbReference type="ARBA" id="ARBA00023286"/>
    </source>
</evidence>
<dbReference type="SUPFAM" id="SSF53822">
    <property type="entry name" value="Periplasmic binding protein-like I"/>
    <property type="match status" value="1"/>
</dbReference>
<dbReference type="SUPFAM" id="SSF53850">
    <property type="entry name" value="Periplasmic binding protein-like II"/>
    <property type="match status" value="1"/>
</dbReference>
<keyword evidence="5 17" id="KW-1133">Transmembrane helix</keyword>
<dbReference type="Gene3D" id="3.40.190.10">
    <property type="entry name" value="Periplasmic binding protein-like II"/>
    <property type="match status" value="1"/>
</dbReference>
<dbReference type="InterPro" id="IPR015683">
    <property type="entry name" value="Ionotropic_Glu_rcpt"/>
</dbReference>
<dbReference type="InterPro" id="IPR028082">
    <property type="entry name" value="Peripla_BP_I"/>
</dbReference>
<keyword evidence="6" id="KW-0770">Synapse</keyword>
<dbReference type="GO" id="GO:0045211">
    <property type="term" value="C:postsynaptic membrane"/>
    <property type="evidence" value="ECO:0007669"/>
    <property type="project" value="UniProtKB-SubCell"/>
</dbReference>
<keyword evidence="9" id="KW-0675">Receptor</keyword>
<evidence type="ECO:0000256" key="17">
    <source>
        <dbReference type="SAM" id="Phobius"/>
    </source>
</evidence>
<dbReference type="Gene3D" id="1.10.287.70">
    <property type="match status" value="1"/>
</dbReference>
<evidence type="ECO:0000256" key="14">
    <source>
        <dbReference type="ARBA" id="ARBA00034104"/>
    </source>
</evidence>
<dbReference type="InterPro" id="IPR019594">
    <property type="entry name" value="Glu/Gly-bd"/>
</dbReference>
<evidence type="ECO:0000313" key="20">
    <source>
        <dbReference type="EMBL" id="CAH0390887.1"/>
    </source>
</evidence>
<protein>
    <submittedName>
        <fullName evidence="20">Uncharacterized protein</fullName>
    </submittedName>
</protein>
<feature type="binding site" evidence="15">
    <location>
        <position position="538"/>
    </location>
    <ligand>
        <name>L-glutamate</name>
        <dbReference type="ChEBI" id="CHEBI:29985"/>
    </ligand>
</feature>
<accession>A0A9P0AGV9</accession>
<dbReference type="FunFam" id="3.40.190.10:FF:000178">
    <property type="entry name" value="Glutamate receptor subunit"/>
    <property type="match status" value="1"/>
</dbReference>
<evidence type="ECO:0000256" key="7">
    <source>
        <dbReference type="ARBA" id="ARBA00023065"/>
    </source>
</evidence>
<feature type="site" description="Interaction with the cone snail toxin Con-ikot-ikot" evidence="16">
    <location>
        <position position="544"/>
    </location>
</feature>
<dbReference type="Proteomes" id="UP001152759">
    <property type="component" value="Chromosome 5"/>
</dbReference>
<keyword evidence="4 17" id="KW-0812">Transmembrane</keyword>
<dbReference type="PANTHER" id="PTHR18966">
    <property type="entry name" value="IONOTROPIC GLUTAMATE RECEPTOR"/>
    <property type="match status" value="1"/>
</dbReference>
<keyword evidence="2" id="KW-0813">Transport</keyword>
<keyword evidence="21" id="KW-1185">Reference proteome</keyword>
<dbReference type="EMBL" id="OU963866">
    <property type="protein sequence ID" value="CAH0390887.1"/>
    <property type="molecule type" value="Genomic_DNA"/>
</dbReference>
<feature type="domain" description="Ionotropic glutamate receptor C-terminal" evidence="18">
    <location>
        <begin position="281"/>
        <end position="492"/>
    </location>
</feature>
<keyword evidence="10" id="KW-0325">Glycoprotein</keyword>
<evidence type="ECO:0000256" key="4">
    <source>
        <dbReference type="ARBA" id="ARBA00022692"/>
    </source>
</evidence>
<keyword evidence="3" id="KW-1003">Cell membrane</keyword>
<name>A0A9P0AGV9_BEMTA</name>
<keyword evidence="7" id="KW-0406">Ion transport</keyword>
<evidence type="ECO:0000256" key="1">
    <source>
        <dbReference type="ARBA" id="ARBA00008685"/>
    </source>
</evidence>
<dbReference type="Pfam" id="PF01094">
    <property type="entry name" value="ANF_receptor"/>
    <property type="match status" value="1"/>
</dbReference>
<dbReference type="InterPro" id="IPR001828">
    <property type="entry name" value="ANF_lig-bd_rcpt"/>
</dbReference>
<dbReference type="SMART" id="SM00079">
    <property type="entry name" value="PBPe"/>
    <property type="match status" value="1"/>
</dbReference>
<evidence type="ECO:0000256" key="13">
    <source>
        <dbReference type="ARBA" id="ARBA00023303"/>
    </source>
</evidence>
<feature type="binding site" evidence="15">
    <location>
        <position position="372"/>
    </location>
    <ligand>
        <name>L-glutamate</name>
        <dbReference type="ChEBI" id="CHEBI:29985"/>
    </ligand>
</feature>
<comment type="similarity">
    <text evidence="1">Belongs to the glutamate-gated ion channel (TC 1.A.10.1) family.</text>
</comment>
<organism evidence="20 21">
    <name type="scientific">Bemisia tabaci</name>
    <name type="common">Sweetpotato whitefly</name>
    <name type="synonym">Aleurodes tabaci</name>
    <dbReference type="NCBI Taxonomy" id="7038"/>
    <lineage>
        <taxon>Eukaryota</taxon>
        <taxon>Metazoa</taxon>
        <taxon>Ecdysozoa</taxon>
        <taxon>Arthropoda</taxon>
        <taxon>Hexapoda</taxon>
        <taxon>Insecta</taxon>
        <taxon>Pterygota</taxon>
        <taxon>Neoptera</taxon>
        <taxon>Paraneoptera</taxon>
        <taxon>Hemiptera</taxon>
        <taxon>Sternorrhyncha</taxon>
        <taxon>Aleyrodoidea</taxon>
        <taxon>Aleyrodidae</taxon>
        <taxon>Aleyrodinae</taxon>
        <taxon>Bemisia</taxon>
    </lineage>
</organism>
<comment type="subcellular location">
    <subcellularLocation>
        <location evidence="14">Postsynaptic cell membrane</location>
        <topology evidence="14">Multi-pass membrane protein</topology>
    </subcellularLocation>
</comment>
<evidence type="ECO:0000256" key="3">
    <source>
        <dbReference type="ARBA" id="ARBA00022475"/>
    </source>
</evidence>
<keyword evidence="12" id="KW-1071">Ligand-gated ion channel</keyword>
<feature type="binding site" evidence="15">
    <location>
        <position position="539"/>
    </location>
    <ligand>
        <name>L-glutamate</name>
        <dbReference type="ChEBI" id="CHEBI:29985"/>
    </ligand>
</feature>
<dbReference type="AlphaFoldDB" id="A0A9P0AGV9"/>
<feature type="transmembrane region" description="Helical" evidence="17">
    <location>
        <begin position="412"/>
        <end position="431"/>
    </location>
</feature>
<dbReference type="Pfam" id="PF10613">
    <property type="entry name" value="Lig_chan-Glu_bd"/>
    <property type="match status" value="1"/>
</dbReference>
<proteinExistence type="inferred from homology"/>
<evidence type="ECO:0000259" key="19">
    <source>
        <dbReference type="SMART" id="SM00918"/>
    </source>
</evidence>
<evidence type="ECO:0000256" key="16">
    <source>
        <dbReference type="PIRSR" id="PIRSR601508-2"/>
    </source>
</evidence>
<evidence type="ECO:0000256" key="11">
    <source>
        <dbReference type="ARBA" id="ARBA00023257"/>
    </source>
</evidence>
<dbReference type="SMART" id="SM00918">
    <property type="entry name" value="Lig_chan-Glu_bd"/>
    <property type="match status" value="1"/>
</dbReference>
<dbReference type="SUPFAM" id="SSF81324">
    <property type="entry name" value="Voltage-gated potassium channels"/>
    <property type="match status" value="1"/>
</dbReference>
<evidence type="ECO:0000256" key="10">
    <source>
        <dbReference type="ARBA" id="ARBA00023180"/>
    </source>
</evidence>
<dbReference type="GO" id="GO:0015276">
    <property type="term" value="F:ligand-gated monoatomic ion channel activity"/>
    <property type="evidence" value="ECO:0007669"/>
    <property type="project" value="InterPro"/>
</dbReference>
<evidence type="ECO:0000313" key="21">
    <source>
        <dbReference type="Proteomes" id="UP001152759"/>
    </source>
</evidence>
<evidence type="ECO:0000256" key="5">
    <source>
        <dbReference type="ARBA" id="ARBA00022989"/>
    </source>
</evidence>
<evidence type="ECO:0000256" key="8">
    <source>
        <dbReference type="ARBA" id="ARBA00023136"/>
    </source>
</evidence>
<dbReference type="InterPro" id="IPR001320">
    <property type="entry name" value="Iontro_rcpt_C"/>
</dbReference>
<dbReference type="Pfam" id="PF00060">
    <property type="entry name" value="Lig_chan"/>
    <property type="match status" value="1"/>
</dbReference>
<dbReference type="Gene3D" id="3.40.50.2300">
    <property type="match status" value="2"/>
</dbReference>
<keyword evidence="11" id="KW-0628">Postsynaptic cell membrane</keyword>
<evidence type="ECO:0000259" key="18">
    <source>
        <dbReference type="SMART" id="SM00079"/>
    </source>
</evidence>
<feature type="domain" description="Ionotropic glutamate receptor L-glutamate and glycine-binding" evidence="19">
    <location>
        <begin position="291"/>
        <end position="356"/>
    </location>
</feature>
<dbReference type="FunFam" id="1.10.287.70:FF:000010">
    <property type="entry name" value="Putative glutamate receptor ionotropic kainate 1"/>
    <property type="match status" value="1"/>
</dbReference>
<feature type="binding site" evidence="15">
    <location>
        <position position="367"/>
    </location>
    <ligand>
        <name>L-glutamate</name>
        <dbReference type="ChEBI" id="CHEBI:29985"/>
    </ligand>
</feature>
<dbReference type="GO" id="GO:0038023">
    <property type="term" value="F:signaling receptor activity"/>
    <property type="evidence" value="ECO:0007669"/>
    <property type="project" value="InterPro"/>
</dbReference>
<reference evidence="20" key="1">
    <citation type="submission" date="2021-12" db="EMBL/GenBank/DDBJ databases">
        <authorList>
            <person name="King R."/>
        </authorList>
    </citation>
    <scope>NUCLEOTIDE SEQUENCE</scope>
</reference>
<evidence type="ECO:0000256" key="6">
    <source>
        <dbReference type="ARBA" id="ARBA00023018"/>
    </source>
</evidence>
<feature type="transmembrane region" description="Helical" evidence="17">
    <location>
        <begin position="488"/>
        <end position="510"/>
    </location>
</feature>
<evidence type="ECO:0000256" key="2">
    <source>
        <dbReference type="ARBA" id="ARBA00022448"/>
    </source>
</evidence>
<dbReference type="InterPro" id="IPR001508">
    <property type="entry name" value="Iono_Glu_rcpt_met"/>
</dbReference>
<keyword evidence="13" id="KW-0407">Ion channel</keyword>
<dbReference type="PRINTS" id="PR00177">
    <property type="entry name" value="NMDARECEPTOR"/>
</dbReference>